<feature type="transmembrane region" description="Helical" evidence="1">
    <location>
        <begin position="172"/>
        <end position="193"/>
    </location>
</feature>
<dbReference type="CDD" id="cd01948">
    <property type="entry name" value="EAL"/>
    <property type="match status" value="1"/>
</dbReference>
<keyword evidence="1" id="KW-0812">Transmembrane</keyword>
<feature type="transmembrane region" description="Helical" evidence="1">
    <location>
        <begin position="12"/>
        <end position="33"/>
    </location>
</feature>
<dbReference type="SUPFAM" id="SSF55073">
    <property type="entry name" value="Nucleotide cyclase"/>
    <property type="match status" value="1"/>
</dbReference>
<dbReference type="InterPro" id="IPR000160">
    <property type="entry name" value="GGDEF_dom"/>
</dbReference>
<organism evidence="4 5">
    <name type="scientific">Paenibacillus harenae</name>
    <dbReference type="NCBI Taxonomy" id="306543"/>
    <lineage>
        <taxon>Bacteria</taxon>
        <taxon>Bacillati</taxon>
        <taxon>Bacillota</taxon>
        <taxon>Bacilli</taxon>
        <taxon>Bacillales</taxon>
        <taxon>Paenibacillaceae</taxon>
        <taxon>Paenibacillus</taxon>
    </lineage>
</organism>
<dbReference type="InterPro" id="IPR035919">
    <property type="entry name" value="EAL_sf"/>
</dbReference>
<reference evidence="4 5" key="1">
    <citation type="submission" date="2023-07" db="EMBL/GenBank/DDBJ databases">
        <title>Sorghum-associated microbial communities from plants grown in Nebraska, USA.</title>
        <authorList>
            <person name="Schachtman D."/>
        </authorList>
    </citation>
    <scope>NUCLEOTIDE SEQUENCE [LARGE SCALE GENOMIC DNA]</scope>
    <source>
        <strain evidence="4 5">CC482</strain>
    </source>
</reference>
<dbReference type="Pfam" id="PF00563">
    <property type="entry name" value="EAL"/>
    <property type="match status" value="1"/>
</dbReference>
<feature type="domain" description="EAL" evidence="2">
    <location>
        <begin position="601"/>
        <end position="857"/>
    </location>
</feature>
<evidence type="ECO:0000259" key="2">
    <source>
        <dbReference type="PROSITE" id="PS50883"/>
    </source>
</evidence>
<dbReference type="InterPro" id="IPR043128">
    <property type="entry name" value="Rev_trsase/Diguanyl_cyclase"/>
</dbReference>
<feature type="transmembrane region" description="Helical" evidence="1">
    <location>
        <begin position="39"/>
        <end position="55"/>
    </location>
</feature>
<accession>A0ABT9UBM7</accession>
<dbReference type="PANTHER" id="PTHR44757:SF2">
    <property type="entry name" value="BIOFILM ARCHITECTURE MAINTENANCE PROTEIN MBAA"/>
    <property type="match status" value="1"/>
</dbReference>
<evidence type="ECO:0000313" key="4">
    <source>
        <dbReference type="EMBL" id="MDQ0115859.1"/>
    </source>
</evidence>
<dbReference type="SMART" id="SM00052">
    <property type="entry name" value="EAL"/>
    <property type="match status" value="1"/>
</dbReference>
<dbReference type="SMART" id="SM00267">
    <property type="entry name" value="GGDEF"/>
    <property type="match status" value="1"/>
</dbReference>
<dbReference type="PANTHER" id="PTHR44757">
    <property type="entry name" value="DIGUANYLATE CYCLASE DGCP"/>
    <property type="match status" value="1"/>
</dbReference>
<sequence length="869" mass="98501">MRSLMGRIKQHIYTIVGMTLLGLLYWACLIYPFKLVLGMELYFASIFTFIALKIFGWKKAVGLAVIIQLLAVAILHESMHSLILSLLELIAASLWTLKKKRRILLPTFLFWIVIGGPYILLVSLSQGLHVNFYLILILAVLFINALFNALLVDAASTYIPYARPKSAGRIHLSRMLVDLTVFSIIGSSFLFILNTGLNAERTMISDLGTQAASTASSILDSYKQWTGEQVQSLTLRSWVQLGHLQELIRNSSGSAVNQAVFYDAKGEFIRSFHFNNEDSTLLWIGPGYWNHITGNLHKWEPVNSLANSPGEILRETAYVYKLNLDGSTLLLRFSTVKYTEEVIHYFLSQSINVLYMAIVIGSLALFLHRFVIRSIRLLAKITTDLPQQIRTTKSTEWFDSHIEEIYTLIQNFSFVTEQLKQILKESNHHANYDTLTGLANRRHFNEFTQHVLETSSALNQCVAFMFIDLDRFKPINDRHGHAAGDELLVQVADRLKKASGSKAFAARLGGDEFVIVYRDTSKSETRELALQISEQLRIPFIINHQEVNIGGSIGISMTPDDGLDAETVIKHADVAMYIAKEQNDHSFVFYEDIAHQLATDNWDIAHELQSALGNNELTLHYQPIVDNRTGDMVRVEALARWPHPIRGLIPPSDFIPIAEQENLMDILSAYVIREACIQGKRWSDMDETSPKLKISVNLSKKQLAQRETAEMIETILIETGFAADLLEIEVTEEAFSEDLELVVASLHDLRNLGVRAWVDDFGKGYSSLAIIDLLPIHGIKLDRLFIQRLSYKNSSFSIIRHMINLANEQGWQVVGEGIEHEEEARLLIEAGCYLLQGYYFGKPMNASQITKELFTREETLRGRVRQRGY</sequence>
<dbReference type="InterPro" id="IPR052155">
    <property type="entry name" value="Biofilm_reg_signaling"/>
</dbReference>
<dbReference type="Proteomes" id="UP001229346">
    <property type="component" value="Unassembled WGS sequence"/>
</dbReference>
<feature type="domain" description="GGDEF" evidence="3">
    <location>
        <begin position="460"/>
        <end position="592"/>
    </location>
</feature>
<proteinExistence type="predicted"/>
<name>A0ABT9UBM7_PAEHA</name>
<comment type="caution">
    <text evidence="4">The sequence shown here is derived from an EMBL/GenBank/DDBJ whole genome shotgun (WGS) entry which is preliminary data.</text>
</comment>
<dbReference type="EMBL" id="JAUSSU010000013">
    <property type="protein sequence ID" value="MDQ0115859.1"/>
    <property type="molecule type" value="Genomic_DNA"/>
</dbReference>
<feature type="transmembrane region" description="Helical" evidence="1">
    <location>
        <begin position="104"/>
        <end position="124"/>
    </location>
</feature>
<dbReference type="InterPro" id="IPR029787">
    <property type="entry name" value="Nucleotide_cyclase"/>
</dbReference>
<keyword evidence="1" id="KW-1133">Transmembrane helix</keyword>
<feature type="transmembrane region" description="Helical" evidence="1">
    <location>
        <begin position="353"/>
        <end position="372"/>
    </location>
</feature>
<keyword evidence="5" id="KW-1185">Reference proteome</keyword>
<evidence type="ECO:0000313" key="5">
    <source>
        <dbReference type="Proteomes" id="UP001229346"/>
    </source>
</evidence>
<evidence type="ECO:0000259" key="3">
    <source>
        <dbReference type="PROSITE" id="PS50887"/>
    </source>
</evidence>
<feature type="transmembrane region" description="Helical" evidence="1">
    <location>
        <begin position="60"/>
        <end position="76"/>
    </location>
</feature>
<dbReference type="Gene3D" id="3.30.70.270">
    <property type="match status" value="1"/>
</dbReference>
<gene>
    <name evidence="4" type="ORF">J2T15_005327</name>
</gene>
<dbReference type="PROSITE" id="PS50887">
    <property type="entry name" value="GGDEF"/>
    <property type="match status" value="1"/>
</dbReference>
<protein>
    <submittedName>
        <fullName evidence="4">Diguanylate cyclase (GGDEF)-like protein</fullName>
    </submittedName>
</protein>
<dbReference type="CDD" id="cd01949">
    <property type="entry name" value="GGDEF"/>
    <property type="match status" value="1"/>
</dbReference>
<keyword evidence="1" id="KW-0472">Membrane</keyword>
<dbReference type="Pfam" id="PF00990">
    <property type="entry name" value="GGDEF"/>
    <property type="match status" value="1"/>
</dbReference>
<dbReference type="SUPFAM" id="SSF141868">
    <property type="entry name" value="EAL domain-like"/>
    <property type="match status" value="1"/>
</dbReference>
<dbReference type="PROSITE" id="PS50883">
    <property type="entry name" value="EAL"/>
    <property type="match status" value="1"/>
</dbReference>
<dbReference type="InterPro" id="IPR001633">
    <property type="entry name" value="EAL_dom"/>
</dbReference>
<dbReference type="NCBIfam" id="TIGR00254">
    <property type="entry name" value="GGDEF"/>
    <property type="match status" value="1"/>
</dbReference>
<evidence type="ECO:0000256" key="1">
    <source>
        <dbReference type="SAM" id="Phobius"/>
    </source>
</evidence>
<dbReference type="Gene3D" id="3.20.20.450">
    <property type="entry name" value="EAL domain"/>
    <property type="match status" value="1"/>
</dbReference>
<feature type="transmembrane region" description="Helical" evidence="1">
    <location>
        <begin position="130"/>
        <end position="151"/>
    </location>
</feature>